<feature type="compositionally biased region" description="Low complexity" evidence="1">
    <location>
        <begin position="144"/>
        <end position="180"/>
    </location>
</feature>
<accession>A0A5C3N314</accession>
<feature type="region of interest" description="Disordered" evidence="1">
    <location>
        <begin position="645"/>
        <end position="679"/>
    </location>
</feature>
<feature type="transmembrane region" description="Helical" evidence="2">
    <location>
        <begin position="202"/>
        <end position="225"/>
    </location>
</feature>
<feature type="compositionally biased region" description="Basic residues" evidence="1">
    <location>
        <begin position="668"/>
        <end position="679"/>
    </location>
</feature>
<dbReference type="EMBL" id="ML213520">
    <property type="protein sequence ID" value="TFK48151.1"/>
    <property type="molecule type" value="Genomic_DNA"/>
</dbReference>
<dbReference type="STRING" id="5364.A0A5C3N314"/>
<name>A0A5C3N314_9AGAM</name>
<keyword evidence="2" id="KW-0472">Membrane</keyword>
<sequence length="679" mass="70913">MFPRSHYGFILRHSLFGRDPDAGAGSVIVFGPDGQASVVAPQDAGNDPSNGAQGGAPAVIQSPAGQTGDLAPQQVGGAIPVNAPPVSSEPAAPTLAVTPPAPGVISTAAESATAPTTSLPPATSPAVPSDAVSTASVPSASQETPMPSSQLSSASASSTVVTPASSSPPTTMPISTAAHSAETGTASVSATPSASSSNNSGLYIGIALACIVGLLLVAALIASFLHVRSIRRKRQLQADSIYSWRDQPHKESYLGSGKSPDMQDEEYYGGYAPNLQRPPDVHINGSAYSDDIIESYSSGNSPVQQSVLSPPGLNGRVPLQVANMMPGDAYPSSDEASRPTTSLGILHTPLGDDYGTPREERPRFLGVQDGGLGLPWAYPKHVDDLEGGYPGKDEAADWEHLPFPGEIPRFDAVQQQDQAKGRPAETNVEAWTASLRANLANVLSMAGGYLTSNASAPPPEDRFTSMPSRSKRSSVRSSRTGRGLHGATLAREDTNRSRMSQLYTLEEVEEGSGIVHVHGADNTPPLNITKKPSSVVVKSRQRAQLCVPPSGTVTRASSVYSTASATSSVADVGSKAPRLPSIAPLSRDISMRHGGFSGDLDASASLDNPFRGESRGQARPKILTRLTSNDEEKMVQKALRERRKKVMSMGLGRGRAVSSRASSTRTNGSRRSRGRGSRH</sequence>
<organism evidence="3 4">
    <name type="scientific">Heliocybe sulcata</name>
    <dbReference type="NCBI Taxonomy" id="5364"/>
    <lineage>
        <taxon>Eukaryota</taxon>
        <taxon>Fungi</taxon>
        <taxon>Dikarya</taxon>
        <taxon>Basidiomycota</taxon>
        <taxon>Agaricomycotina</taxon>
        <taxon>Agaricomycetes</taxon>
        <taxon>Gloeophyllales</taxon>
        <taxon>Gloeophyllaceae</taxon>
        <taxon>Heliocybe</taxon>
    </lineage>
</organism>
<feature type="region of interest" description="Disordered" evidence="1">
    <location>
        <begin position="451"/>
        <end position="489"/>
    </location>
</feature>
<keyword evidence="4" id="KW-1185">Reference proteome</keyword>
<feature type="region of interest" description="Disordered" evidence="1">
    <location>
        <begin position="249"/>
        <end position="275"/>
    </location>
</feature>
<protein>
    <submittedName>
        <fullName evidence="3">Uncharacterized protein</fullName>
    </submittedName>
</protein>
<feature type="compositionally biased region" description="Low complexity" evidence="1">
    <location>
        <begin position="654"/>
        <end position="667"/>
    </location>
</feature>
<evidence type="ECO:0000313" key="4">
    <source>
        <dbReference type="Proteomes" id="UP000305948"/>
    </source>
</evidence>
<keyword evidence="2" id="KW-1133">Transmembrane helix</keyword>
<keyword evidence="2" id="KW-0812">Transmembrane</keyword>
<feature type="compositionally biased region" description="Low complexity" evidence="1">
    <location>
        <begin position="106"/>
        <end position="129"/>
    </location>
</feature>
<reference evidence="3 4" key="1">
    <citation type="journal article" date="2019" name="Nat. Ecol. Evol.">
        <title>Megaphylogeny resolves global patterns of mushroom evolution.</title>
        <authorList>
            <person name="Varga T."/>
            <person name="Krizsan K."/>
            <person name="Foldi C."/>
            <person name="Dima B."/>
            <person name="Sanchez-Garcia M."/>
            <person name="Sanchez-Ramirez S."/>
            <person name="Szollosi G.J."/>
            <person name="Szarkandi J.G."/>
            <person name="Papp V."/>
            <person name="Albert L."/>
            <person name="Andreopoulos W."/>
            <person name="Angelini C."/>
            <person name="Antonin V."/>
            <person name="Barry K.W."/>
            <person name="Bougher N.L."/>
            <person name="Buchanan P."/>
            <person name="Buyck B."/>
            <person name="Bense V."/>
            <person name="Catcheside P."/>
            <person name="Chovatia M."/>
            <person name="Cooper J."/>
            <person name="Damon W."/>
            <person name="Desjardin D."/>
            <person name="Finy P."/>
            <person name="Geml J."/>
            <person name="Haridas S."/>
            <person name="Hughes K."/>
            <person name="Justo A."/>
            <person name="Karasinski D."/>
            <person name="Kautmanova I."/>
            <person name="Kiss B."/>
            <person name="Kocsube S."/>
            <person name="Kotiranta H."/>
            <person name="LaButti K.M."/>
            <person name="Lechner B.E."/>
            <person name="Liimatainen K."/>
            <person name="Lipzen A."/>
            <person name="Lukacs Z."/>
            <person name="Mihaltcheva S."/>
            <person name="Morgado L.N."/>
            <person name="Niskanen T."/>
            <person name="Noordeloos M.E."/>
            <person name="Ohm R.A."/>
            <person name="Ortiz-Santana B."/>
            <person name="Ovrebo C."/>
            <person name="Racz N."/>
            <person name="Riley R."/>
            <person name="Savchenko A."/>
            <person name="Shiryaev A."/>
            <person name="Soop K."/>
            <person name="Spirin V."/>
            <person name="Szebenyi C."/>
            <person name="Tomsovsky M."/>
            <person name="Tulloss R.E."/>
            <person name="Uehling J."/>
            <person name="Grigoriev I.V."/>
            <person name="Vagvolgyi C."/>
            <person name="Papp T."/>
            <person name="Martin F.M."/>
            <person name="Miettinen O."/>
            <person name="Hibbett D.S."/>
            <person name="Nagy L.G."/>
        </authorList>
    </citation>
    <scope>NUCLEOTIDE SEQUENCE [LARGE SCALE GENOMIC DNA]</scope>
    <source>
        <strain evidence="3 4">OMC1185</strain>
    </source>
</reference>
<evidence type="ECO:0000256" key="2">
    <source>
        <dbReference type="SAM" id="Phobius"/>
    </source>
</evidence>
<dbReference type="AlphaFoldDB" id="A0A5C3N314"/>
<dbReference type="OrthoDB" id="3061923at2759"/>
<proteinExistence type="predicted"/>
<evidence type="ECO:0000313" key="3">
    <source>
        <dbReference type="EMBL" id="TFK48151.1"/>
    </source>
</evidence>
<feature type="region of interest" description="Disordered" evidence="1">
    <location>
        <begin position="40"/>
        <end position="180"/>
    </location>
</feature>
<gene>
    <name evidence="3" type="ORF">OE88DRAFT_1664544</name>
</gene>
<evidence type="ECO:0000256" key="1">
    <source>
        <dbReference type="SAM" id="MobiDB-lite"/>
    </source>
</evidence>
<dbReference type="Proteomes" id="UP000305948">
    <property type="component" value="Unassembled WGS sequence"/>
</dbReference>
<feature type="compositionally biased region" description="Polar residues" evidence="1">
    <location>
        <begin position="131"/>
        <end position="143"/>
    </location>
</feature>